<evidence type="ECO:0000256" key="3">
    <source>
        <dbReference type="ARBA" id="ARBA00023002"/>
    </source>
</evidence>
<proteinExistence type="predicted"/>
<gene>
    <name evidence="8" type="ORF">C7416_10150</name>
</gene>
<feature type="domain" description="Fe2OG dioxygenase" evidence="7">
    <location>
        <begin position="120"/>
        <end position="220"/>
    </location>
</feature>
<dbReference type="GO" id="GO:0035513">
    <property type="term" value="P:oxidative RNA demethylation"/>
    <property type="evidence" value="ECO:0007669"/>
    <property type="project" value="TreeGrafter"/>
</dbReference>
<feature type="binding site" evidence="5">
    <location>
        <begin position="127"/>
        <end position="129"/>
    </location>
    <ligand>
        <name>2-oxoglutarate</name>
        <dbReference type="ChEBI" id="CHEBI:16810"/>
    </ligand>
</feature>
<evidence type="ECO:0000256" key="6">
    <source>
        <dbReference type="PIRSR" id="PIRSR604574-2"/>
    </source>
</evidence>
<feature type="binding site" evidence="5">
    <location>
        <position position="76"/>
    </location>
    <ligand>
        <name>substrate</name>
    </ligand>
</feature>
<dbReference type="PANTHER" id="PTHR16557:SF2">
    <property type="entry name" value="NUCLEIC ACID DIOXYGENASE ALKBH1"/>
    <property type="match status" value="1"/>
</dbReference>
<dbReference type="PANTHER" id="PTHR16557">
    <property type="entry name" value="ALKYLATED DNA REPAIR PROTEIN ALKB-RELATED"/>
    <property type="match status" value="1"/>
</dbReference>
<dbReference type="AlphaFoldDB" id="A0A2W7PC93"/>
<dbReference type="PROSITE" id="PS51471">
    <property type="entry name" value="FE2OG_OXY"/>
    <property type="match status" value="1"/>
</dbReference>
<dbReference type="GO" id="GO:0005737">
    <property type="term" value="C:cytoplasm"/>
    <property type="evidence" value="ECO:0007669"/>
    <property type="project" value="TreeGrafter"/>
</dbReference>
<dbReference type="GO" id="GO:0035515">
    <property type="term" value="F:oxidative RNA demethylase activity"/>
    <property type="evidence" value="ECO:0007669"/>
    <property type="project" value="TreeGrafter"/>
</dbReference>
<evidence type="ECO:0000256" key="1">
    <source>
        <dbReference type="ARBA" id="ARBA00022723"/>
    </source>
</evidence>
<accession>A0A2W7PC93</accession>
<feature type="binding site" evidence="5">
    <location>
        <position position="142"/>
    </location>
    <ligand>
        <name>substrate</name>
    </ligand>
</feature>
<dbReference type="SUPFAM" id="SSF51197">
    <property type="entry name" value="Clavaminate synthase-like"/>
    <property type="match status" value="1"/>
</dbReference>
<sequence>MTFDLFDDLPEDSAATPVIEPLADGAVVLRSAARANAEVLLADVQAVLALAPWRHMVTPGGLKMSVAMTNCGACGWVSDARGYRYDAVDPLSGQAWPDMPASFRELAASAATQAGFAGFAPDACLINRYVPGTRLSLHQDRDERDFSAPIVSVSLGLPAVFLFGGMRRADKPQRVRLAHGDVVVWGGPSRLAFHGVAPLADGDHPLLGPLRINLTFRKAR</sequence>
<feature type="binding site" evidence="6">
    <location>
        <position position="140"/>
    </location>
    <ligand>
        <name>Fe cation</name>
        <dbReference type="ChEBI" id="CHEBI:24875"/>
        <note>catalytic</note>
    </ligand>
</feature>
<name>A0A2W7PC93_9BURK</name>
<feature type="binding site" evidence="5">
    <location>
        <begin position="211"/>
        <end position="217"/>
    </location>
    <ligand>
        <name>2-oxoglutarate</name>
        <dbReference type="ChEBI" id="CHEBI:16810"/>
    </ligand>
</feature>
<feature type="binding site" evidence="5">
    <location>
        <position position="168"/>
    </location>
    <ligand>
        <name>substrate</name>
    </ligand>
</feature>
<keyword evidence="1 6" id="KW-0479">Metal-binding</keyword>
<dbReference type="GO" id="GO:0035516">
    <property type="term" value="F:broad specificity oxidative DNA demethylase activity"/>
    <property type="evidence" value="ECO:0007669"/>
    <property type="project" value="TreeGrafter"/>
</dbReference>
<dbReference type="NCBIfam" id="NF011930">
    <property type="entry name" value="PRK15401.1"/>
    <property type="match status" value="1"/>
</dbReference>
<feature type="binding site" evidence="6">
    <location>
        <position position="138"/>
    </location>
    <ligand>
        <name>Fe cation</name>
        <dbReference type="ChEBI" id="CHEBI:24875"/>
        <note>catalytic</note>
    </ligand>
</feature>
<keyword evidence="3" id="KW-0560">Oxidoreductase</keyword>
<evidence type="ECO:0000256" key="2">
    <source>
        <dbReference type="ARBA" id="ARBA00022964"/>
    </source>
</evidence>
<comment type="caution">
    <text evidence="8">The sequence shown here is derived from an EMBL/GenBank/DDBJ whole genome shotgun (WGS) entry which is preliminary data.</text>
</comment>
<comment type="cofactor">
    <cofactor evidence="6">
        <name>Fe(2+)</name>
        <dbReference type="ChEBI" id="CHEBI:29033"/>
    </cofactor>
    <text evidence="6">Binds 1 Fe(2+) ion per subunit.</text>
</comment>
<keyword evidence="4 6" id="KW-0408">Iron</keyword>
<dbReference type="InterPro" id="IPR004574">
    <property type="entry name" value="Alkb"/>
</dbReference>
<dbReference type="Gene3D" id="2.60.120.590">
    <property type="entry name" value="Alpha-ketoglutarate-dependent dioxygenase AlkB-like"/>
    <property type="match status" value="1"/>
</dbReference>
<dbReference type="Proteomes" id="UP000249638">
    <property type="component" value="Unassembled WGS sequence"/>
</dbReference>
<evidence type="ECO:0000313" key="9">
    <source>
        <dbReference type="Proteomes" id="UP000249638"/>
    </source>
</evidence>
<keyword evidence="2 8" id="KW-0223">Dioxygenase</keyword>
<dbReference type="GO" id="GO:0008198">
    <property type="term" value="F:ferrous iron binding"/>
    <property type="evidence" value="ECO:0007669"/>
    <property type="project" value="TreeGrafter"/>
</dbReference>
<dbReference type="InterPro" id="IPR005123">
    <property type="entry name" value="Oxoglu/Fe-dep_dioxygenase_dom"/>
</dbReference>
<feature type="binding site" evidence="6">
    <location>
        <position position="194"/>
    </location>
    <ligand>
        <name>Fe cation</name>
        <dbReference type="ChEBI" id="CHEBI:24875"/>
        <note>catalytic</note>
    </ligand>
</feature>
<evidence type="ECO:0000313" key="8">
    <source>
        <dbReference type="EMBL" id="PZX33768.1"/>
    </source>
</evidence>
<dbReference type="InterPro" id="IPR027450">
    <property type="entry name" value="AlkB-like"/>
</dbReference>
<evidence type="ECO:0000256" key="5">
    <source>
        <dbReference type="PIRSR" id="PIRSR604574-1"/>
    </source>
</evidence>
<organism evidence="8 9">
    <name type="scientific">Cupriavidus phytorum</name>
    <dbReference type="NCBI Taxonomy" id="3024399"/>
    <lineage>
        <taxon>Bacteria</taxon>
        <taxon>Pseudomonadati</taxon>
        <taxon>Pseudomonadota</taxon>
        <taxon>Betaproteobacteria</taxon>
        <taxon>Burkholderiales</taxon>
        <taxon>Burkholderiaceae</taxon>
        <taxon>Cupriavidus</taxon>
    </lineage>
</organism>
<feature type="binding site" evidence="5">
    <location>
        <begin position="83"/>
        <end position="85"/>
    </location>
    <ligand>
        <name>substrate</name>
    </ligand>
</feature>
<dbReference type="Pfam" id="PF13532">
    <property type="entry name" value="2OG-FeII_Oxy_2"/>
    <property type="match status" value="1"/>
</dbReference>
<dbReference type="EMBL" id="QKZN01000001">
    <property type="protein sequence ID" value="PZX33768.1"/>
    <property type="molecule type" value="Genomic_DNA"/>
</dbReference>
<reference evidence="8" key="1">
    <citation type="submission" date="2018-06" db="EMBL/GenBank/DDBJ databases">
        <title>Genomic Encyclopedia of Type Strains, Phase IV (KMG-V): Genome sequencing to study the core and pangenomes of soil and plant-associated prokaryotes.</title>
        <authorList>
            <person name="Whitman W."/>
        </authorList>
    </citation>
    <scope>NUCLEOTIDE SEQUENCE [LARGE SCALE GENOMIC DNA]</scope>
    <source>
        <strain evidence="8">MLR2-44</strain>
    </source>
</reference>
<protein>
    <submittedName>
        <fullName evidence="8">DNA-N1-methyladenine dioxygenase</fullName>
    </submittedName>
</protein>
<keyword evidence="9" id="KW-1185">Reference proteome</keyword>
<evidence type="ECO:0000256" key="4">
    <source>
        <dbReference type="ARBA" id="ARBA00023004"/>
    </source>
</evidence>
<evidence type="ECO:0000259" key="7">
    <source>
        <dbReference type="PROSITE" id="PS51471"/>
    </source>
</evidence>
<dbReference type="InterPro" id="IPR037151">
    <property type="entry name" value="AlkB-like_sf"/>
</dbReference>